<evidence type="ECO:0000256" key="2">
    <source>
        <dbReference type="ARBA" id="ARBA00022448"/>
    </source>
</evidence>
<evidence type="ECO:0000256" key="4">
    <source>
        <dbReference type="ARBA" id="ARBA00022840"/>
    </source>
</evidence>
<feature type="domain" description="ABC transporter" evidence="5">
    <location>
        <begin position="28"/>
        <end position="264"/>
    </location>
</feature>
<sequence>MKTGRGATATTGQDSAAGASEGVIQPIISVDGLKKSYGDGDTAVDAVKGIDFAIRPGGVIGILGPNGAGKTTLIKMILGLIVPTEGTVEVDGVDVHEDTTTAHEKMGAMLEGARNSYWRLSVRENLEIFSVIGGNDYRKQQQRIDTLLTQFNLDEKADTVVRELSRGQKQKVSLLCTLVRNTDVVFLDEPTLGLDVESGRELQREIRRLSEADGRTVIILSHDMRLIRSLCDRVMIMDDGEVVEDNTVENLVEIFDANVHEVTVTGELDKETEAAIESVFTLLGVERGEKTTIHVELSREEFYQFTRLLERSGLLIDSFDAQEVEFDDIFLRLTDGASDTGRLGREQ</sequence>
<proteinExistence type="inferred from homology"/>
<evidence type="ECO:0000256" key="1">
    <source>
        <dbReference type="ARBA" id="ARBA00005417"/>
    </source>
</evidence>
<dbReference type="AlphaFoldDB" id="A0A8J8CAF1"/>
<evidence type="ECO:0000313" key="6">
    <source>
        <dbReference type="EMBL" id="MBX0305219.1"/>
    </source>
</evidence>
<dbReference type="PANTHER" id="PTHR42711:SF5">
    <property type="entry name" value="ABC TRANSPORTER ATP-BINDING PROTEIN NATA"/>
    <property type="match status" value="1"/>
</dbReference>
<organism evidence="6 7">
    <name type="scientific">Haloarcula salinisoli</name>
    <dbReference type="NCBI Taxonomy" id="2487746"/>
    <lineage>
        <taxon>Archaea</taxon>
        <taxon>Methanobacteriati</taxon>
        <taxon>Methanobacteriota</taxon>
        <taxon>Stenosarchaea group</taxon>
        <taxon>Halobacteria</taxon>
        <taxon>Halobacteriales</taxon>
        <taxon>Haloarculaceae</taxon>
        <taxon>Haloarcula</taxon>
    </lineage>
</organism>
<name>A0A8J8CAF1_9EURY</name>
<comment type="similarity">
    <text evidence="1">Belongs to the ABC transporter superfamily.</text>
</comment>
<comment type="caution">
    <text evidence="6">The sequence shown here is derived from an EMBL/GenBank/DDBJ whole genome shotgun (WGS) entry which is preliminary data.</text>
</comment>
<dbReference type="PANTHER" id="PTHR42711">
    <property type="entry name" value="ABC TRANSPORTER ATP-BINDING PROTEIN"/>
    <property type="match status" value="1"/>
</dbReference>
<gene>
    <name evidence="6" type="ORF">EGD98_16270</name>
</gene>
<dbReference type="EMBL" id="RKLQ01000003">
    <property type="protein sequence ID" value="MBX0305219.1"/>
    <property type="molecule type" value="Genomic_DNA"/>
</dbReference>
<evidence type="ECO:0000313" key="7">
    <source>
        <dbReference type="Proteomes" id="UP000783863"/>
    </source>
</evidence>
<dbReference type="InterPro" id="IPR027417">
    <property type="entry name" value="P-loop_NTPase"/>
</dbReference>
<dbReference type="Gene3D" id="3.40.50.300">
    <property type="entry name" value="P-loop containing nucleotide triphosphate hydrolases"/>
    <property type="match status" value="1"/>
</dbReference>
<protein>
    <submittedName>
        <fullName evidence="6">ABC transporter ATP-binding protein</fullName>
    </submittedName>
</protein>
<dbReference type="RefSeq" id="WP_220589463.1">
    <property type="nucleotide sequence ID" value="NZ_RKLQ01000003.1"/>
</dbReference>
<evidence type="ECO:0000256" key="3">
    <source>
        <dbReference type="ARBA" id="ARBA00022741"/>
    </source>
</evidence>
<evidence type="ECO:0000259" key="5">
    <source>
        <dbReference type="PROSITE" id="PS50893"/>
    </source>
</evidence>
<dbReference type="InterPro" id="IPR003593">
    <property type="entry name" value="AAA+_ATPase"/>
</dbReference>
<keyword evidence="2" id="KW-0813">Transport</keyword>
<dbReference type="CDD" id="cd03230">
    <property type="entry name" value="ABC_DR_subfamily_A"/>
    <property type="match status" value="1"/>
</dbReference>
<dbReference type="PROSITE" id="PS50893">
    <property type="entry name" value="ABC_TRANSPORTER_2"/>
    <property type="match status" value="1"/>
</dbReference>
<keyword evidence="3" id="KW-0547">Nucleotide-binding</keyword>
<dbReference type="GO" id="GO:0016887">
    <property type="term" value="F:ATP hydrolysis activity"/>
    <property type="evidence" value="ECO:0007669"/>
    <property type="project" value="InterPro"/>
</dbReference>
<dbReference type="GO" id="GO:0005524">
    <property type="term" value="F:ATP binding"/>
    <property type="evidence" value="ECO:0007669"/>
    <property type="project" value="UniProtKB-KW"/>
</dbReference>
<reference evidence="6" key="1">
    <citation type="submission" date="2021-06" db="EMBL/GenBank/DDBJ databases">
        <title>Halomicroarcula sp. F24A a new haloarchaeum isolated from saline soil.</title>
        <authorList>
            <person name="Duran-Viseras A."/>
            <person name="Sanchez-Porro C."/>
            <person name="Ventosa A."/>
        </authorList>
    </citation>
    <scope>NUCLEOTIDE SEQUENCE</scope>
    <source>
        <strain evidence="6">F24A</strain>
    </source>
</reference>
<accession>A0A8J8CAF1</accession>
<keyword evidence="7" id="KW-1185">Reference proteome</keyword>
<dbReference type="InterPro" id="IPR003439">
    <property type="entry name" value="ABC_transporter-like_ATP-bd"/>
</dbReference>
<dbReference type="Proteomes" id="UP000783863">
    <property type="component" value="Unassembled WGS sequence"/>
</dbReference>
<dbReference type="SMART" id="SM00382">
    <property type="entry name" value="AAA"/>
    <property type="match status" value="1"/>
</dbReference>
<dbReference type="Pfam" id="PF00005">
    <property type="entry name" value="ABC_tran"/>
    <property type="match status" value="1"/>
</dbReference>
<dbReference type="InterPro" id="IPR050763">
    <property type="entry name" value="ABC_transporter_ATP-binding"/>
</dbReference>
<keyword evidence="4 6" id="KW-0067">ATP-binding</keyword>
<dbReference type="SUPFAM" id="SSF52540">
    <property type="entry name" value="P-loop containing nucleoside triphosphate hydrolases"/>
    <property type="match status" value="1"/>
</dbReference>